<evidence type="ECO:0000313" key="3">
    <source>
        <dbReference type="Proteomes" id="UP000199205"/>
    </source>
</evidence>
<dbReference type="SUPFAM" id="SSF56601">
    <property type="entry name" value="beta-lactamase/transpeptidase-like"/>
    <property type="match status" value="1"/>
</dbReference>
<gene>
    <name evidence="2" type="ORF">GA0061101_105359</name>
</gene>
<evidence type="ECO:0000313" key="2">
    <source>
        <dbReference type="EMBL" id="SCB27692.1"/>
    </source>
</evidence>
<protein>
    <submittedName>
        <fullName evidence="2">CubicO group peptidase, beta-lactamase class C family</fullName>
    </submittedName>
</protein>
<evidence type="ECO:0000259" key="1">
    <source>
        <dbReference type="Pfam" id="PF00144"/>
    </source>
</evidence>
<organism evidence="2 3">
    <name type="scientific">Rhizobium lusitanum</name>
    <dbReference type="NCBI Taxonomy" id="293958"/>
    <lineage>
        <taxon>Bacteria</taxon>
        <taxon>Pseudomonadati</taxon>
        <taxon>Pseudomonadota</taxon>
        <taxon>Alphaproteobacteria</taxon>
        <taxon>Hyphomicrobiales</taxon>
        <taxon>Rhizobiaceae</taxon>
        <taxon>Rhizobium/Agrobacterium group</taxon>
        <taxon>Rhizobium</taxon>
    </lineage>
</organism>
<dbReference type="Proteomes" id="UP000199205">
    <property type="component" value="Unassembled WGS sequence"/>
</dbReference>
<accession>A0A1C3VIT7</accession>
<proteinExistence type="predicted"/>
<dbReference type="Pfam" id="PF00144">
    <property type="entry name" value="Beta-lactamase"/>
    <property type="match status" value="1"/>
</dbReference>
<dbReference type="InterPro" id="IPR012338">
    <property type="entry name" value="Beta-lactam/transpept-like"/>
</dbReference>
<dbReference type="EMBL" id="FMAF01000005">
    <property type="protein sequence ID" value="SCB27692.1"/>
    <property type="molecule type" value="Genomic_DNA"/>
</dbReference>
<dbReference type="AlphaFoldDB" id="A0A1C3VIT7"/>
<dbReference type="PANTHER" id="PTHR43283">
    <property type="entry name" value="BETA-LACTAMASE-RELATED"/>
    <property type="match status" value="1"/>
</dbReference>
<dbReference type="Gene3D" id="3.40.710.10">
    <property type="entry name" value="DD-peptidase/beta-lactamase superfamily"/>
    <property type="match status" value="1"/>
</dbReference>
<dbReference type="RefSeq" id="WP_167669547.1">
    <property type="nucleotide sequence ID" value="NZ_FMAF01000005.1"/>
</dbReference>
<dbReference type="InterPro" id="IPR001466">
    <property type="entry name" value="Beta-lactam-related"/>
</dbReference>
<reference evidence="2 3" key="1">
    <citation type="submission" date="2016-08" db="EMBL/GenBank/DDBJ databases">
        <authorList>
            <person name="Seilhamer J.J."/>
        </authorList>
    </citation>
    <scope>NUCLEOTIDE SEQUENCE [LARGE SCALE GENOMIC DNA]</scope>
    <source>
        <strain evidence="2 3">P1-7</strain>
    </source>
</reference>
<feature type="domain" description="Beta-lactamase-related" evidence="1">
    <location>
        <begin position="38"/>
        <end position="301"/>
    </location>
</feature>
<dbReference type="PANTHER" id="PTHR43283:SF7">
    <property type="entry name" value="BETA-LACTAMASE-RELATED DOMAIN-CONTAINING PROTEIN"/>
    <property type="match status" value="1"/>
</dbReference>
<sequence length="339" mass="37469">MNGADNYPAREWTMAEEPSELGWSRSALAEAHEFAESIGSSAMMIVQGGLVVSAWGNIADVTGIASMRKSLLSALIGIHEAEGTVDLGLTLAELGVDDCEPALTFSEKQATIEDLLMSRSGVYHAAADQDPATLPPRGTHSVGEQWFYNNWSFNVLGVILERLTGIPIAEDFSRRIALPLQMQDFQPQHFYFKTVPQSSHPAYKIRMSARDLARLGLLLLNEGRWRGTQIIPAEWISRSVKPYTDLGRGVGFGYSWWTGRYALRSTTISVRDHKEDMPFYWASGMGHQYLMVFPAIGTILIHRVADTANGPSNQQIEQLQTMILGSRTIGVPLTTPITK</sequence>
<name>A0A1C3VIT7_9HYPH</name>
<dbReference type="InterPro" id="IPR050789">
    <property type="entry name" value="Diverse_Enzym_Activities"/>
</dbReference>